<comment type="similarity">
    <text evidence="1">Belongs to the peptidase C19 family.</text>
</comment>
<feature type="region of interest" description="Disordered" evidence="2">
    <location>
        <begin position="540"/>
        <end position="589"/>
    </location>
</feature>
<organism evidence="4 5">
    <name type="scientific">Oncorhynchus mykiss</name>
    <name type="common">Rainbow trout</name>
    <name type="synonym">Salmo gairdneri</name>
    <dbReference type="NCBI Taxonomy" id="8022"/>
    <lineage>
        <taxon>Eukaryota</taxon>
        <taxon>Metazoa</taxon>
        <taxon>Chordata</taxon>
        <taxon>Craniata</taxon>
        <taxon>Vertebrata</taxon>
        <taxon>Euteleostomi</taxon>
        <taxon>Actinopterygii</taxon>
        <taxon>Neopterygii</taxon>
        <taxon>Teleostei</taxon>
        <taxon>Protacanthopterygii</taxon>
        <taxon>Salmoniformes</taxon>
        <taxon>Salmonidae</taxon>
        <taxon>Salmoninae</taxon>
        <taxon>Oncorhynchus</taxon>
    </lineage>
</organism>
<dbReference type="Gene3D" id="3.90.70.10">
    <property type="entry name" value="Cysteine proteinases"/>
    <property type="match status" value="2"/>
</dbReference>
<dbReference type="PANTHER" id="PTHR24006">
    <property type="entry name" value="UBIQUITIN CARBOXYL-TERMINAL HYDROLASE"/>
    <property type="match status" value="1"/>
</dbReference>
<feature type="domain" description="USP" evidence="3">
    <location>
        <begin position="55"/>
        <end position="333"/>
    </location>
</feature>
<dbReference type="GO" id="GO:0004843">
    <property type="term" value="F:cysteine-type deubiquitinase activity"/>
    <property type="evidence" value="ECO:0007669"/>
    <property type="project" value="UniProtKB-UniRule"/>
</dbReference>
<proteinExistence type="inferred from homology"/>
<feature type="region of interest" description="Disordered" evidence="2">
    <location>
        <begin position="465"/>
        <end position="503"/>
    </location>
</feature>
<keyword evidence="1" id="KW-0833">Ubl conjugation pathway</keyword>
<dbReference type="InterPro" id="IPR028889">
    <property type="entry name" value="USP"/>
</dbReference>
<feature type="compositionally biased region" description="Basic and acidic residues" evidence="2">
    <location>
        <begin position="468"/>
        <end position="486"/>
    </location>
</feature>
<dbReference type="AlphaFoldDB" id="A0A060XGN1"/>
<evidence type="ECO:0000256" key="2">
    <source>
        <dbReference type="SAM" id="MobiDB-lite"/>
    </source>
</evidence>
<evidence type="ECO:0000313" key="5">
    <source>
        <dbReference type="Proteomes" id="UP000193380"/>
    </source>
</evidence>
<dbReference type="PROSITE" id="PS00972">
    <property type="entry name" value="USP_1"/>
    <property type="match status" value="2"/>
</dbReference>
<dbReference type="PROSITE" id="PS50235">
    <property type="entry name" value="USP_3"/>
    <property type="match status" value="2"/>
</dbReference>
<dbReference type="STRING" id="8022.A0A060XGN1"/>
<dbReference type="PROSITE" id="PS00973">
    <property type="entry name" value="USP_2"/>
    <property type="match status" value="2"/>
</dbReference>
<evidence type="ECO:0000259" key="3">
    <source>
        <dbReference type="PROSITE" id="PS50235"/>
    </source>
</evidence>
<dbReference type="EC" id="3.4.19.12" evidence="1"/>
<dbReference type="InterPro" id="IPR050164">
    <property type="entry name" value="Peptidase_C19"/>
</dbReference>
<evidence type="ECO:0000256" key="1">
    <source>
        <dbReference type="RuleBase" id="RU366025"/>
    </source>
</evidence>
<feature type="compositionally biased region" description="Basic and acidic residues" evidence="2">
    <location>
        <begin position="544"/>
        <end position="589"/>
    </location>
</feature>
<dbReference type="EMBL" id="FR905105">
    <property type="protein sequence ID" value="CDQ76050.1"/>
    <property type="molecule type" value="Genomic_DNA"/>
</dbReference>
<keyword evidence="1" id="KW-0378">Hydrolase</keyword>
<keyword evidence="1" id="KW-0645">Protease</keyword>
<feature type="compositionally biased region" description="Basic and acidic residues" evidence="2">
    <location>
        <begin position="338"/>
        <end position="349"/>
    </location>
</feature>
<feature type="region of interest" description="Disordered" evidence="2">
    <location>
        <begin position="338"/>
        <end position="378"/>
    </location>
</feature>
<dbReference type="GO" id="GO:0005634">
    <property type="term" value="C:nucleus"/>
    <property type="evidence" value="ECO:0007669"/>
    <property type="project" value="TreeGrafter"/>
</dbReference>
<sequence>MNVIEQFNKVPCFPFNSSYVDEGMDYLDMMDPFWTHQHYYPNENVNTDNKTILYYGLHNQGATCYLNSVLQVLFMTKGFREAVESQEQDNVEQNTFDLQLKCLFETLKKKQAHTKDVTSKLGIEKVFEQGDAAEYFEKILSKVNPDVSKVFQGHLKHTATCSISDRHVNSEEVGPFWTVPLSMEDNNYSVRDGLEDFFKSSTVSGDNQMYCDHCDGKTDAILACKLVHPPEILTLLLKRFEFDYNRMSYVKIESCVEVPRMLQTKDCDYELYAVVDHVGSLRGGHYTARIKSYDDHNWYVFDDSYVTQLNSKPFEQDESFRSQSAYLLMYRKLDSPDRQMNHENDHKCSLSDSQQSTPSCSFEMGASGTREEEEEDRKVKSNQSINTVDLVGRTEVVPEERQNDDGKVGDMIRQMNINVLSGEDNVAATDDKDNSFNGEKEQKVGDDVVGQKEQEGEVANVEMQMNDEGSREEGMTRKYHGVKGDLEEGEEGGQNQRDKPKKREVIVVDVVDEAGQNQRDKARKREDIVVDVDHVLENGTEGDVMSRKDAVVTDRDGDNNERKRNRDGAAKTKPGRIIDDTGDGRTAKRNGGELKTIQVEVAKLGEDCDVTTMSQTNHSKSPSSVHISLVAQIRREKMSSKENPPKKKGCDKGIVERFKMRLDLIFDYNGLVNQGATCYLNSVLQVLFMTKDFREAVESHCGQDQKTADFHLKSLFKALKTSETHTKDILSILGIGNVYEQRDAAEYFENILSMVNPYVSQIFKGHLRHTMRCSEGHVTSDEPGPFWTLPLSIENPSDSNKTYSVRDGFEKFFKSSTVSEMYCDQCNEKSYSTIACKMEHHPEILTLLLKRFEFDYHSMSYTKNDCCVEVPHTLRTKNCDYELYAVVDHVGSLRGGHYTARIKSYDDHNWYVFDDSYVTQPNPQSISHMNNER</sequence>
<dbReference type="InterPro" id="IPR018200">
    <property type="entry name" value="USP_CS"/>
</dbReference>
<dbReference type="GO" id="GO:0006508">
    <property type="term" value="P:proteolysis"/>
    <property type="evidence" value="ECO:0007669"/>
    <property type="project" value="UniProtKB-KW"/>
</dbReference>
<accession>A0A060XGN1</accession>
<dbReference type="CDD" id="cd02257">
    <property type="entry name" value="Peptidase_C19"/>
    <property type="match status" value="1"/>
</dbReference>
<reference evidence="4" key="2">
    <citation type="submission" date="2014-03" db="EMBL/GenBank/DDBJ databases">
        <authorList>
            <person name="Genoscope - CEA"/>
        </authorList>
    </citation>
    <scope>NUCLEOTIDE SEQUENCE</scope>
</reference>
<feature type="region of interest" description="Disordered" evidence="2">
    <location>
        <begin position="426"/>
        <end position="450"/>
    </location>
</feature>
<dbReference type="GO" id="GO:0016579">
    <property type="term" value="P:protein deubiquitination"/>
    <property type="evidence" value="ECO:0007669"/>
    <property type="project" value="InterPro"/>
</dbReference>
<dbReference type="InterPro" id="IPR038765">
    <property type="entry name" value="Papain-like_cys_pep_sf"/>
</dbReference>
<dbReference type="GO" id="GO:0005829">
    <property type="term" value="C:cytosol"/>
    <property type="evidence" value="ECO:0007669"/>
    <property type="project" value="TreeGrafter"/>
</dbReference>
<protein>
    <recommendedName>
        <fullName evidence="1">Ubiquitin carboxyl-terminal hydrolase</fullName>
        <ecNumber evidence="1">3.4.19.12</ecNumber>
    </recommendedName>
</protein>
<dbReference type="InterPro" id="IPR001394">
    <property type="entry name" value="Peptidase_C19_UCH"/>
</dbReference>
<dbReference type="PANTHER" id="PTHR24006:SF899">
    <property type="entry name" value="UBIQUITIN CARBOXYL-TERMINAL HYDROLASE"/>
    <property type="match status" value="1"/>
</dbReference>
<evidence type="ECO:0000313" key="4">
    <source>
        <dbReference type="EMBL" id="CDQ76050.1"/>
    </source>
</evidence>
<feature type="domain" description="USP" evidence="3">
    <location>
        <begin position="669"/>
        <end position="933"/>
    </location>
</feature>
<gene>
    <name evidence="4" type="ORF">GSONMT00055523001</name>
</gene>
<keyword evidence="1" id="KW-0788">Thiol protease</keyword>
<feature type="compositionally biased region" description="Basic and acidic residues" evidence="2">
    <location>
        <begin position="429"/>
        <end position="450"/>
    </location>
</feature>
<dbReference type="SUPFAM" id="SSF54001">
    <property type="entry name" value="Cysteine proteinases"/>
    <property type="match status" value="2"/>
</dbReference>
<dbReference type="PaxDb" id="8022-A0A060XGN1"/>
<comment type="catalytic activity">
    <reaction evidence="1">
        <text>Thiol-dependent hydrolysis of ester, thioester, amide, peptide and isopeptide bonds formed by the C-terminal Gly of ubiquitin (a 76-residue protein attached to proteins as an intracellular targeting signal).</text>
        <dbReference type="EC" id="3.4.19.12"/>
    </reaction>
</comment>
<dbReference type="Pfam" id="PF00443">
    <property type="entry name" value="UCH"/>
    <property type="match status" value="2"/>
</dbReference>
<feature type="compositionally biased region" description="Polar residues" evidence="2">
    <location>
        <begin position="350"/>
        <end position="360"/>
    </location>
</feature>
<name>A0A060XGN1_ONCMY</name>
<reference evidence="4" key="1">
    <citation type="journal article" date="2014" name="Nat. Commun.">
        <title>The rainbow trout genome provides novel insights into evolution after whole-genome duplication in vertebrates.</title>
        <authorList>
            <person name="Berthelot C."/>
            <person name="Brunet F."/>
            <person name="Chalopin D."/>
            <person name="Juanchich A."/>
            <person name="Bernard M."/>
            <person name="Noel B."/>
            <person name="Bento P."/>
            <person name="Da Silva C."/>
            <person name="Labadie K."/>
            <person name="Alberti A."/>
            <person name="Aury J.M."/>
            <person name="Louis A."/>
            <person name="Dehais P."/>
            <person name="Bardou P."/>
            <person name="Montfort J."/>
            <person name="Klopp C."/>
            <person name="Cabau C."/>
            <person name="Gaspin C."/>
            <person name="Thorgaard G.H."/>
            <person name="Boussaha M."/>
            <person name="Quillet E."/>
            <person name="Guyomard R."/>
            <person name="Galiana D."/>
            <person name="Bobe J."/>
            <person name="Volff J.N."/>
            <person name="Genet C."/>
            <person name="Wincker P."/>
            <person name="Jaillon O."/>
            <person name="Roest Crollius H."/>
            <person name="Guiguen Y."/>
        </authorList>
    </citation>
    <scope>NUCLEOTIDE SEQUENCE [LARGE SCALE GENOMIC DNA]</scope>
</reference>
<dbReference type="Proteomes" id="UP000193380">
    <property type="component" value="Unassembled WGS sequence"/>
</dbReference>